<evidence type="ECO:0000256" key="2">
    <source>
        <dbReference type="ARBA" id="ARBA00022679"/>
    </source>
</evidence>
<evidence type="ECO:0000256" key="1">
    <source>
        <dbReference type="ARBA" id="ARBA00022676"/>
    </source>
</evidence>
<dbReference type="EMBL" id="NWTM01000001">
    <property type="protein sequence ID" value="RYC44800.1"/>
    <property type="molecule type" value="Genomic_DNA"/>
</dbReference>
<protein>
    <submittedName>
        <fullName evidence="4">Glycosyl transferase</fullName>
    </submittedName>
</protein>
<evidence type="ECO:0000313" key="5">
    <source>
        <dbReference type="Proteomes" id="UP001138460"/>
    </source>
</evidence>
<comment type="caution">
    <text evidence="4">The sequence shown here is derived from an EMBL/GenBank/DDBJ whole genome shotgun (WGS) entry which is preliminary data.</text>
</comment>
<dbReference type="Pfam" id="PF01501">
    <property type="entry name" value="Glyco_transf_8"/>
    <property type="match status" value="1"/>
</dbReference>
<organism evidence="4 5">
    <name type="scientific">Pectobacterium zantedeschiae</name>
    <dbReference type="NCBI Taxonomy" id="2034769"/>
    <lineage>
        <taxon>Bacteria</taxon>
        <taxon>Pseudomonadati</taxon>
        <taxon>Pseudomonadota</taxon>
        <taxon>Gammaproteobacteria</taxon>
        <taxon>Enterobacterales</taxon>
        <taxon>Pectobacteriaceae</taxon>
        <taxon>Pectobacterium</taxon>
    </lineage>
</organism>
<reference evidence="4 5" key="1">
    <citation type="journal article" date="2018" name="Syst. Appl. Microbiol.">
        <title>Pectobacterium zantedeschiae sp. nov. a new species of a soft rot pathogen isolated from Calla lily (Zantedeschia spp.).</title>
        <authorList>
            <person name="Waleron M."/>
            <person name="Misztak A."/>
            <person name="Waleron M."/>
            <person name="Franczuk M."/>
            <person name="Jonca J."/>
            <person name="Wielgomas B."/>
            <person name="Mikicinski A."/>
            <person name="Popovic T."/>
            <person name="Waleron K."/>
        </authorList>
    </citation>
    <scope>NUCLEOTIDE SEQUENCE [LARGE SCALE GENOMIC DNA]</scope>
    <source>
        <strain evidence="4 5">9M</strain>
    </source>
</reference>
<keyword evidence="2 4" id="KW-0808">Transferase</keyword>
<keyword evidence="5" id="KW-1185">Reference proteome</keyword>
<evidence type="ECO:0000313" key="4">
    <source>
        <dbReference type="EMBL" id="RYC44800.1"/>
    </source>
</evidence>
<dbReference type="InterPro" id="IPR050748">
    <property type="entry name" value="Glycosyltrans_8_dom-fam"/>
</dbReference>
<name>A0A9X8P5X2_9GAMM</name>
<dbReference type="SUPFAM" id="SSF53448">
    <property type="entry name" value="Nucleotide-diphospho-sugar transferases"/>
    <property type="match status" value="1"/>
</dbReference>
<dbReference type="InterPro" id="IPR002495">
    <property type="entry name" value="Glyco_trans_8"/>
</dbReference>
<dbReference type="SUPFAM" id="SSF48452">
    <property type="entry name" value="TPR-like"/>
    <property type="match status" value="1"/>
</dbReference>
<dbReference type="AlphaFoldDB" id="A0A9X8P5X2"/>
<dbReference type="RefSeq" id="WP_129711476.1">
    <property type="nucleotide sequence ID" value="NZ_JBEHFA010000003.1"/>
</dbReference>
<sequence length="621" mass="70070">MTAQDKDFFFSHHTRGPVAPPLVSGHLSASRITEPSAGLTITDTFLNIEISRIVLNLHDASRTFAALQTKNANVSLGVLTASYLQLCLRYGADQGVARLLKSVQMAYVHSCYQALVGVATRLIDAELMSDAESVISHLCEFTGHTSDIKILRLKFMLKTAQFDELHRQFVRISLRDYQLNTELLTLRVRYECMTGRPDTGLTWLEKLGPLNTLPVDLMWSAAQCLNDLGRFEEALPLLETWLSLNFSFKDHAELVLNTASKSSGTLRLVRAIEVLHGWFTSLDLLHLRSALLQTIEARHSAHAKVTSVDEHQSTRELAFPYANDMISMTASRQRHAIFLCADTAYNVPALVALTSLAMSITQTKDLPEIYMFVLPETHDIWLHIAHCFAQKFTLTVQIVSTLQINLDESRAHYGFQNYGKMLSITAYARLYASRYLQELGITRALYLDSDIVVRRSPTSLLHMDMEGYPLAARTERTHPRISRAIKLHGIPSGRYFNSGILLLDFQHPATQLTVNSAIAYSEQLDNKLLYLDQCALNKAVQGLYLDLDERFNWFIVPDDTAHPQDENATIVHFISTPKPWDLTYSGRGAALWAGYKHHAIETVSEEVFYAISEDRTTRDTY</sequence>
<dbReference type="GO" id="GO:0046872">
    <property type="term" value="F:metal ion binding"/>
    <property type="evidence" value="ECO:0007669"/>
    <property type="project" value="UniProtKB-KW"/>
</dbReference>
<evidence type="ECO:0000256" key="3">
    <source>
        <dbReference type="ARBA" id="ARBA00022723"/>
    </source>
</evidence>
<dbReference type="InterPro" id="IPR029044">
    <property type="entry name" value="Nucleotide-diphossugar_trans"/>
</dbReference>
<dbReference type="OrthoDB" id="9807549at2"/>
<proteinExistence type="predicted"/>
<accession>A0A9X8P5X2</accession>
<keyword evidence="3" id="KW-0479">Metal-binding</keyword>
<keyword evidence="1" id="KW-0328">Glycosyltransferase</keyword>
<dbReference type="PANTHER" id="PTHR13778">
    <property type="entry name" value="GLYCOSYLTRANSFERASE 8 DOMAIN-CONTAINING PROTEIN"/>
    <property type="match status" value="1"/>
</dbReference>
<dbReference type="Gene3D" id="3.90.550.10">
    <property type="entry name" value="Spore Coat Polysaccharide Biosynthesis Protein SpsA, Chain A"/>
    <property type="match status" value="1"/>
</dbReference>
<gene>
    <name evidence="4" type="ORF">CLR69_07265</name>
</gene>
<dbReference type="InterPro" id="IPR011990">
    <property type="entry name" value="TPR-like_helical_dom_sf"/>
</dbReference>
<dbReference type="PANTHER" id="PTHR13778:SF47">
    <property type="entry name" value="LIPOPOLYSACCHARIDE 1,3-GALACTOSYLTRANSFERASE"/>
    <property type="match status" value="1"/>
</dbReference>
<dbReference type="GO" id="GO:0016757">
    <property type="term" value="F:glycosyltransferase activity"/>
    <property type="evidence" value="ECO:0007669"/>
    <property type="project" value="UniProtKB-KW"/>
</dbReference>
<dbReference type="Proteomes" id="UP001138460">
    <property type="component" value="Unassembled WGS sequence"/>
</dbReference>